<name>A0A495IXI7_9SPHI</name>
<dbReference type="OrthoDB" id="709278at2"/>
<comment type="caution">
    <text evidence="1">The sequence shown here is derived from an EMBL/GenBank/DDBJ whole genome shotgun (WGS) entry which is preliminary data.</text>
</comment>
<dbReference type="Proteomes" id="UP000268007">
    <property type="component" value="Unassembled WGS sequence"/>
</dbReference>
<gene>
    <name evidence="1" type="ORF">BDD43_1541</name>
</gene>
<sequence length="148" mass="16239">MEPVINNISDLRAEIELLRASKHVQEEAIKSHFSTPAAIFHTVTSWFKSSPSTDKSSTGILGGGQDMVSLISRFVLPFVLNKTLFRGSNFIIKAIVGLVSQQASGFINEKSVASVWGNLKSVIPNLMPKKKVKKTPVDYGIPPYSESY</sequence>
<organism evidence="1 2">
    <name type="scientific">Mucilaginibacter gracilis</name>
    <dbReference type="NCBI Taxonomy" id="423350"/>
    <lineage>
        <taxon>Bacteria</taxon>
        <taxon>Pseudomonadati</taxon>
        <taxon>Bacteroidota</taxon>
        <taxon>Sphingobacteriia</taxon>
        <taxon>Sphingobacteriales</taxon>
        <taxon>Sphingobacteriaceae</taxon>
        <taxon>Mucilaginibacter</taxon>
    </lineage>
</organism>
<reference evidence="1 2" key="1">
    <citation type="submission" date="2018-10" db="EMBL/GenBank/DDBJ databases">
        <title>Genomic Encyclopedia of Archaeal and Bacterial Type Strains, Phase II (KMG-II): from individual species to whole genera.</title>
        <authorList>
            <person name="Goeker M."/>
        </authorList>
    </citation>
    <scope>NUCLEOTIDE SEQUENCE [LARGE SCALE GENOMIC DNA]</scope>
    <source>
        <strain evidence="1 2">DSM 18602</strain>
    </source>
</reference>
<dbReference type="EMBL" id="RBKU01000001">
    <property type="protein sequence ID" value="RKR81395.1"/>
    <property type="molecule type" value="Genomic_DNA"/>
</dbReference>
<evidence type="ECO:0000313" key="2">
    <source>
        <dbReference type="Proteomes" id="UP000268007"/>
    </source>
</evidence>
<accession>A0A495IXI7</accession>
<dbReference type="AlphaFoldDB" id="A0A495IXI7"/>
<evidence type="ECO:0000313" key="1">
    <source>
        <dbReference type="EMBL" id="RKR81395.1"/>
    </source>
</evidence>
<proteinExistence type="predicted"/>
<keyword evidence="2" id="KW-1185">Reference proteome</keyword>
<protein>
    <submittedName>
        <fullName evidence="1">Uncharacterized protein</fullName>
    </submittedName>
</protein>